<gene>
    <name evidence="1" type="ORF">KIN20_025303</name>
</gene>
<accession>A0AAD5QXR5</accession>
<evidence type="ECO:0000313" key="1">
    <source>
        <dbReference type="EMBL" id="KAJ1365081.1"/>
    </source>
</evidence>
<comment type="caution">
    <text evidence="1">The sequence shown here is derived from an EMBL/GenBank/DDBJ whole genome shotgun (WGS) entry which is preliminary data.</text>
</comment>
<dbReference type="AlphaFoldDB" id="A0AAD5QXR5"/>
<keyword evidence="2" id="KW-1185">Reference proteome</keyword>
<name>A0AAD5QXR5_PARTN</name>
<dbReference type="Proteomes" id="UP001196413">
    <property type="component" value="Unassembled WGS sequence"/>
</dbReference>
<proteinExistence type="predicted"/>
<organism evidence="1 2">
    <name type="scientific">Parelaphostrongylus tenuis</name>
    <name type="common">Meningeal worm</name>
    <dbReference type="NCBI Taxonomy" id="148309"/>
    <lineage>
        <taxon>Eukaryota</taxon>
        <taxon>Metazoa</taxon>
        <taxon>Ecdysozoa</taxon>
        <taxon>Nematoda</taxon>
        <taxon>Chromadorea</taxon>
        <taxon>Rhabditida</taxon>
        <taxon>Rhabditina</taxon>
        <taxon>Rhabditomorpha</taxon>
        <taxon>Strongyloidea</taxon>
        <taxon>Metastrongylidae</taxon>
        <taxon>Parelaphostrongylus</taxon>
    </lineage>
</organism>
<evidence type="ECO:0000313" key="2">
    <source>
        <dbReference type="Proteomes" id="UP001196413"/>
    </source>
</evidence>
<protein>
    <submittedName>
        <fullName evidence="1">Uncharacterized protein</fullName>
    </submittedName>
</protein>
<sequence length="166" mass="18035">MERNFCTVQPHFSLQAPSASSPGRHRPSIKSLQLCSQQIGSIKRLMSLQGATIASAPSVEQENYRTPKPSFDKNGGKSFDCCGPVGSLASDSNGLVKNYFSPRASLENELPASATSNDNILFKDSIIIDACVNLFACVIPQNISVTFMWPKTCNHEPQAILLAFIK</sequence>
<dbReference type="EMBL" id="JAHQIW010005170">
    <property type="protein sequence ID" value="KAJ1365081.1"/>
    <property type="molecule type" value="Genomic_DNA"/>
</dbReference>
<reference evidence="1" key="1">
    <citation type="submission" date="2021-06" db="EMBL/GenBank/DDBJ databases">
        <title>Parelaphostrongylus tenuis whole genome reference sequence.</title>
        <authorList>
            <person name="Garwood T.J."/>
            <person name="Larsen P.A."/>
            <person name="Fountain-Jones N.M."/>
            <person name="Garbe J.R."/>
            <person name="Macchietto M.G."/>
            <person name="Kania S.A."/>
            <person name="Gerhold R.W."/>
            <person name="Richards J.E."/>
            <person name="Wolf T.M."/>
        </authorList>
    </citation>
    <scope>NUCLEOTIDE SEQUENCE</scope>
    <source>
        <strain evidence="1">MNPRO001-30</strain>
        <tissue evidence="1">Meninges</tissue>
    </source>
</reference>